<dbReference type="EMBL" id="CM023481">
    <property type="protein sequence ID" value="KAH6946378.1"/>
    <property type="molecule type" value="Genomic_DNA"/>
</dbReference>
<proteinExistence type="predicted"/>
<name>A0ACB7TH19_HYAAI</name>
<gene>
    <name evidence="1" type="ORF">HPB50_013202</name>
</gene>
<accession>A0ACB7TH19</accession>
<evidence type="ECO:0000313" key="1">
    <source>
        <dbReference type="EMBL" id="KAH6946378.1"/>
    </source>
</evidence>
<organism evidence="1 2">
    <name type="scientific">Hyalomma asiaticum</name>
    <name type="common">Tick</name>
    <dbReference type="NCBI Taxonomy" id="266040"/>
    <lineage>
        <taxon>Eukaryota</taxon>
        <taxon>Metazoa</taxon>
        <taxon>Ecdysozoa</taxon>
        <taxon>Arthropoda</taxon>
        <taxon>Chelicerata</taxon>
        <taxon>Arachnida</taxon>
        <taxon>Acari</taxon>
        <taxon>Parasitiformes</taxon>
        <taxon>Ixodida</taxon>
        <taxon>Ixodoidea</taxon>
        <taxon>Ixodidae</taxon>
        <taxon>Hyalomminae</taxon>
        <taxon>Hyalomma</taxon>
    </lineage>
</organism>
<keyword evidence="2" id="KW-1185">Reference proteome</keyword>
<comment type="caution">
    <text evidence="1">The sequence shown here is derived from an EMBL/GenBank/DDBJ whole genome shotgun (WGS) entry which is preliminary data.</text>
</comment>
<dbReference type="Proteomes" id="UP000821845">
    <property type="component" value="Chromosome 1"/>
</dbReference>
<reference evidence="1" key="1">
    <citation type="submission" date="2020-05" db="EMBL/GenBank/DDBJ databases">
        <title>Large-scale comparative analyses of tick genomes elucidate their genetic diversity and vector capacities.</title>
        <authorList>
            <person name="Jia N."/>
            <person name="Wang J."/>
            <person name="Shi W."/>
            <person name="Du L."/>
            <person name="Sun Y."/>
            <person name="Zhan W."/>
            <person name="Jiang J."/>
            <person name="Wang Q."/>
            <person name="Zhang B."/>
            <person name="Ji P."/>
            <person name="Sakyi L.B."/>
            <person name="Cui X."/>
            <person name="Yuan T."/>
            <person name="Jiang B."/>
            <person name="Yang W."/>
            <person name="Lam T.T.-Y."/>
            <person name="Chang Q."/>
            <person name="Ding S."/>
            <person name="Wang X."/>
            <person name="Zhu J."/>
            <person name="Ruan X."/>
            <person name="Zhao L."/>
            <person name="Wei J."/>
            <person name="Que T."/>
            <person name="Du C."/>
            <person name="Cheng J."/>
            <person name="Dai P."/>
            <person name="Han X."/>
            <person name="Huang E."/>
            <person name="Gao Y."/>
            <person name="Liu J."/>
            <person name="Shao H."/>
            <person name="Ye R."/>
            <person name="Li L."/>
            <person name="Wei W."/>
            <person name="Wang X."/>
            <person name="Wang C."/>
            <person name="Yang T."/>
            <person name="Huo Q."/>
            <person name="Li W."/>
            <person name="Guo W."/>
            <person name="Chen H."/>
            <person name="Zhou L."/>
            <person name="Ni X."/>
            <person name="Tian J."/>
            <person name="Zhou Y."/>
            <person name="Sheng Y."/>
            <person name="Liu T."/>
            <person name="Pan Y."/>
            <person name="Xia L."/>
            <person name="Li J."/>
            <person name="Zhao F."/>
            <person name="Cao W."/>
        </authorList>
    </citation>
    <scope>NUCLEOTIDE SEQUENCE</scope>
    <source>
        <strain evidence="1">Hyas-2018</strain>
    </source>
</reference>
<evidence type="ECO:0000313" key="2">
    <source>
        <dbReference type="Proteomes" id="UP000821845"/>
    </source>
</evidence>
<protein>
    <submittedName>
        <fullName evidence="1">Uncharacterized protein</fullName>
    </submittedName>
</protein>
<sequence length="163" mass="17327">MAAIRKVPLIITGGEDGKTSPLVVFSKDSSSTTSIGVYSIATREGEGKQAELASWDAAQRVYYDRLKPRTVALGRDLDVLQHRLSGLPGEEPGVREAGITPLLPQPVHHPGREQGLPQLPGLFATPGHDEEGTRGGRGRTRTVAEHADTSNSPGMPCEDPGQS</sequence>